<sequence length="68" mass="7857">MVRSVKGQFICWILISIAFIYVVSTYTEFTGNDVTNLLFYMVMISSIFNAGMATQKFLDNRKKDHSNH</sequence>
<name>A0A1M5TWW7_9BACI</name>
<dbReference type="EMBL" id="FQXD01000008">
    <property type="protein sequence ID" value="SHH55194.1"/>
    <property type="molecule type" value="Genomic_DNA"/>
</dbReference>
<reference evidence="3" key="1">
    <citation type="submission" date="2016-11" db="EMBL/GenBank/DDBJ databases">
        <authorList>
            <person name="Varghese N."/>
            <person name="Submissions S."/>
        </authorList>
    </citation>
    <scope>NUCLEOTIDE SEQUENCE [LARGE SCALE GENOMIC DNA]</scope>
    <source>
        <strain evidence="3">CGMCC 1.6496</strain>
    </source>
</reference>
<gene>
    <name evidence="2" type="ORF">SAMN05421807_108172</name>
</gene>
<dbReference type="Proteomes" id="UP000184079">
    <property type="component" value="Unassembled WGS sequence"/>
</dbReference>
<feature type="transmembrane region" description="Helical" evidence="1">
    <location>
        <begin position="38"/>
        <end position="58"/>
    </location>
</feature>
<keyword evidence="1" id="KW-0472">Membrane</keyword>
<keyword evidence="1" id="KW-1133">Transmembrane helix</keyword>
<dbReference type="OrthoDB" id="2455030at2"/>
<keyword evidence="1" id="KW-0812">Transmembrane</keyword>
<evidence type="ECO:0000313" key="3">
    <source>
        <dbReference type="Proteomes" id="UP000184079"/>
    </source>
</evidence>
<accession>A0A1M5TWW7</accession>
<organism evidence="2 3">
    <name type="scientific">Virgibacillus chiguensis</name>
    <dbReference type="NCBI Taxonomy" id="411959"/>
    <lineage>
        <taxon>Bacteria</taxon>
        <taxon>Bacillati</taxon>
        <taxon>Bacillota</taxon>
        <taxon>Bacilli</taxon>
        <taxon>Bacillales</taxon>
        <taxon>Bacillaceae</taxon>
        <taxon>Virgibacillus</taxon>
    </lineage>
</organism>
<evidence type="ECO:0000256" key="1">
    <source>
        <dbReference type="SAM" id="Phobius"/>
    </source>
</evidence>
<feature type="transmembrane region" description="Helical" evidence="1">
    <location>
        <begin position="9"/>
        <end position="26"/>
    </location>
</feature>
<keyword evidence="3" id="KW-1185">Reference proteome</keyword>
<protein>
    <submittedName>
        <fullName evidence="2">Uncharacterized protein</fullName>
    </submittedName>
</protein>
<dbReference type="AlphaFoldDB" id="A0A1M5TWW7"/>
<evidence type="ECO:0000313" key="2">
    <source>
        <dbReference type="EMBL" id="SHH55194.1"/>
    </source>
</evidence>
<dbReference type="RefSeq" id="WP_073008964.1">
    <property type="nucleotide sequence ID" value="NZ_FQXD01000008.1"/>
</dbReference>
<proteinExistence type="predicted"/>